<dbReference type="Gene3D" id="3.30.1370.100">
    <property type="entry name" value="MutL, C-terminal domain, regulatory subdomain"/>
    <property type="match status" value="1"/>
</dbReference>
<dbReference type="GO" id="GO:0140664">
    <property type="term" value="F:ATP-dependent DNA damage sensor activity"/>
    <property type="evidence" value="ECO:0007669"/>
    <property type="project" value="InterPro"/>
</dbReference>
<feature type="compositionally biased region" description="Low complexity" evidence="6">
    <location>
        <begin position="389"/>
        <end position="407"/>
    </location>
</feature>
<dbReference type="PANTHER" id="PTHR10073">
    <property type="entry name" value="DNA MISMATCH REPAIR PROTEIN MLH, PMS, MUTL"/>
    <property type="match status" value="1"/>
</dbReference>
<evidence type="ECO:0000259" key="7">
    <source>
        <dbReference type="SMART" id="SM01340"/>
    </source>
</evidence>
<dbReference type="AlphaFoldDB" id="A0A1M5E1W7"/>
<feature type="region of interest" description="Disordered" evidence="6">
    <location>
        <begin position="355"/>
        <end position="416"/>
    </location>
</feature>
<evidence type="ECO:0000256" key="4">
    <source>
        <dbReference type="ARBA" id="ARBA00023204"/>
    </source>
</evidence>
<evidence type="ECO:0000256" key="6">
    <source>
        <dbReference type="SAM" id="MobiDB-lite"/>
    </source>
</evidence>
<evidence type="ECO:0000313" key="8">
    <source>
        <dbReference type="EMBL" id="SHF73160.1"/>
    </source>
</evidence>
<organism evidence="8 9">
    <name type="scientific">Marisediminitalea aggregata</name>
    <dbReference type="NCBI Taxonomy" id="634436"/>
    <lineage>
        <taxon>Bacteria</taxon>
        <taxon>Pseudomonadati</taxon>
        <taxon>Pseudomonadota</taxon>
        <taxon>Gammaproteobacteria</taxon>
        <taxon>Alteromonadales</taxon>
        <taxon>Alteromonadaceae</taxon>
        <taxon>Marisediminitalea</taxon>
    </lineage>
</organism>
<sequence>MPIQLLPPRLANQIAAGEVVERPASVVKELVENSLDAGANRIELDIEKGGHKRIKLRDNGSGIAKHELELALSRHATSKISTLDDLEQILSLGFRGEALASISAVSRLTLTSKPAAQEQAWQACCEGRDMAVQVQPAAHPDGTTIDVMDIFYNTPARRKFLRTEKTEYQHIEEVIKRIALSRPDVTFVLRHNGKVTKRFAGSNDLAVRVGQVCGQKFVQQAIHTQCDYASIKLEAWLGDARQLRSSNDCQYSFVNGRGMRDKLILHALRQAYDSVLGSAEQPAFVVYLTIDPREVDVNVHPAKHEVRFQQGRLVHDFICKTVCDALSESSDFAVDHDIQQDTGHDYIRPLSPVVRESHQDSQFQPASPSQSPTGFTGQSDQPNQSGPTSSHRAGVAGSAGSRGVSGRPYSAGSQQVSTGYQQHYQQLMTPTDESVNSAVQADGKGIAFLPLGESARLYADSDAERCWLLSVNSLYQPWLAAILEGQLVAQPLLMPVSVSQAVNAAASAVFEEFAFELHCNAGKTRLLKVPAPLRQLPWAALFPQICEAQPDSVESLTIALANSLAAQAYQPDTLWRWFDQLAISSQSDILKACGAKKSQQALMQWIEKE</sequence>
<dbReference type="STRING" id="634436.SAMN05216361_0219"/>
<dbReference type="OrthoDB" id="9763467at2"/>
<keyword evidence="9" id="KW-1185">Reference proteome</keyword>
<dbReference type="InterPro" id="IPR037198">
    <property type="entry name" value="MutL_C_sf"/>
</dbReference>
<dbReference type="HAMAP" id="MF_00149">
    <property type="entry name" value="DNA_mis_repair"/>
    <property type="match status" value="1"/>
</dbReference>
<dbReference type="Proteomes" id="UP000184520">
    <property type="component" value="Unassembled WGS sequence"/>
</dbReference>
<comment type="similarity">
    <text evidence="1 5">Belongs to the DNA mismatch repair MutL/HexB family.</text>
</comment>
<protein>
    <recommendedName>
        <fullName evidence="2 5">DNA mismatch repair protein MutL</fullName>
    </recommendedName>
</protein>
<feature type="domain" description="DNA mismatch repair protein S5" evidence="7">
    <location>
        <begin position="209"/>
        <end position="327"/>
    </location>
</feature>
<dbReference type="GO" id="GO:0030983">
    <property type="term" value="F:mismatched DNA binding"/>
    <property type="evidence" value="ECO:0007669"/>
    <property type="project" value="InterPro"/>
</dbReference>
<evidence type="ECO:0000256" key="3">
    <source>
        <dbReference type="ARBA" id="ARBA00022763"/>
    </source>
</evidence>
<feature type="compositionally biased region" description="Low complexity" evidence="6">
    <location>
        <begin position="360"/>
        <end position="372"/>
    </location>
</feature>
<dbReference type="InterPro" id="IPR014762">
    <property type="entry name" value="DNA_mismatch_repair_CS"/>
</dbReference>
<dbReference type="SMART" id="SM01340">
    <property type="entry name" value="DNA_mis_repair"/>
    <property type="match status" value="1"/>
</dbReference>
<proteinExistence type="inferred from homology"/>
<dbReference type="SUPFAM" id="SSF118116">
    <property type="entry name" value="DNA mismatch repair protein MutL"/>
    <property type="match status" value="1"/>
</dbReference>
<dbReference type="Pfam" id="PF13589">
    <property type="entry name" value="HATPase_c_3"/>
    <property type="match status" value="1"/>
</dbReference>
<dbReference type="GO" id="GO:0032300">
    <property type="term" value="C:mismatch repair complex"/>
    <property type="evidence" value="ECO:0007669"/>
    <property type="project" value="InterPro"/>
</dbReference>
<dbReference type="Gene3D" id="3.30.230.10">
    <property type="match status" value="1"/>
</dbReference>
<dbReference type="Gene3D" id="3.30.565.10">
    <property type="entry name" value="Histidine kinase-like ATPase, C-terminal domain"/>
    <property type="match status" value="1"/>
</dbReference>
<dbReference type="PROSITE" id="PS00058">
    <property type="entry name" value="DNA_MISMATCH_REPAIR_1"/>
    <property type="match status" value="1"/>
</dbReference>
<dbReference type="GO" id="GO:0005524">
    <property type="term" value="F:ATP binding"/>
    <property type="evidence" value="ECO:0007669"/>
    <property type="project" value="InterPro"/>
</dbReference>
<dbReference type="FunFam" id="3.30.565.10:FF:000003">
    <property type="entry name" value="DNA mismatch repair endonuclease MutL"/>
    <property type="match status" value="1"/>
</dbReference>
<keyword evidence="4 5" id="KW-0234">DNA repair</keyword>
<dbReference type="InterPro" id="IPR038973">
    <property type="entry name" value="MutL/Mlh/Pms-like"/>
</dbReference>
<dbReference type="PANTHER" id="PTHR10073:SF12">
    <property type="entry name" value="DNA MISMATCH REPAIR PROTEIN MLH1"/>
    <property type="match status" value="1"/>
</dbReference>
<reference evidence="9" key="1">
    <citation type="submission" date="2016-11" db="EMBL/GenBank/DDBJ databases">
        <authorList>
            <person name="Varghese N."/>
            <person name="Submissions S."/>
        </authorList>
    </citation>
    <scope>NUCLEOTIDE SEQUENCE [LARGE SCALE GENOMIC DNA]</scope>
    <source>
        <strain evidence="9">CGMCC 1.8995</strain>
    </source>
</reference>
<dbReference type="Pfam" id="PF01119">
    <property type="entry name" value="DNA_mis_repair"/>
    <property type="match status" value="1"/>
</dbReference>
<evidence type="ECO:0000256" key="1">
    <source>
        <dbReference type="ARBA" id="ARBA00006082"/>
    </source>
</evidence>
<dbReference type="InterPro" id="IPR020568">
    <property type="entry name" value="Ribosomal_Su5_D2-typ_SF"/>
</dbReference>
<dbReference type="SUPFAM" id="SSF54211">
    <property type="entry name" value="Ribosomal protein S5 domain 2-like"/>
    <property type="match status" value="1"/>
</dbReference>
<dbReference type="GO" id="GO:0016887">
    <property type="term" value="F:ATP hydrolysis activity"/>
    <property type="evidence" value="ECO:0007669"/>
    <property type="project" value="InterPro"/>
</dbReference>
<dbReference type="EMBL" id="FQWD01000001">
    <property type="protein sequence ID" value="SHF73160.1"/>
    <property type="molecule type" value="Genomic_DNA"/>
</dbReference>
<dbReference type="InterPro" id="IPR020667">
    <property type="entry name" value="DNA_mismatch_repair_MutL"/>
</dbReference>
<comment type="function">
    <text evidence="5">This protein is involved in the repair of mismatches in DNA. It is required for dam-dependent methyl-directed DNA mismatch repair. May act as a 'molecular matchmaker', a protein that promotes the formation of a stable complex between two or more DNA-binding proteins in an ATP-dependent manner without itself being part of a final effector complex.</text>
</comment>
<accession>A0A1M5E1W7</accession>
<evidence type="ECO:0000256" key="5">
    <source>
        <dbReference type="HAMAP-Rule" id="MF_00149"/>
    </source>
</evidence>
<dbReference type="CDD" id="cd03482">
    <property type="entry name" value="MutL_Trans_MutL"/>
    <property type="match status" value="1"/>
</dbReference>
<dbReference type="SUPFAM" id="SSF55874">
    <property type="entry name" value="ATPase domain of HSP90 chaperone/DNA topoisomerase II/histidine kinase"/>
    <property type="match status" value="1"/>
</dbReference>
<evidence type="ECO:0000313" key="9">
    <source>
        <dbReference type="Proteomes" id="UP000184520"/>
    </source>
</evidence>
<name>A0A1M5E1W7_9ALTE</name>
<feature type="compositionally biased region" description="Polar residues" evidence="6">
    <location>
        <begin position="373"/>
        <end position="388"/>
    </location>
</feature>
<dbReference type="InterPro" id="IPR014721">
    <property type="entry name" value="Ribsml_uS5_D2-typ_fold_subgr"/>
</dbReference>
<dbReference type="InterPro" id="IPR013507">
    <property type="entry name" value="DNA_mismatch_S5_2-like"/>
</dbReference>
<gene>
    <name evidence="5" type="primary">mutL</name>
    <name evidence="8" type="ORF">SAMN05216361_0219</name>
</gene>
<dbReference type="InterPro" id="IPR042121">
    <property type="entry name" value="MutL_C_regsub"/>
</dbReference>
<keyword evidence="3 5" id="KW-0227">DNA damage</keyword>
<dbReference type="NCBIfam" id="TIGR00585">
    <property type="entry name" value="mutl"/>
    <property type="match status" value="1"/>
</dbReference>
<evidence type="ECO:0000256" key="2">
    <source>
        <dbReference type="ARBA" id="ARBA00021975"/>
    </source>
</evidence>
<dbReference type="InterPro" id="IPR002099">
    <property type="entry name" value="MutL/Mlh/PMS"/>
</dbReference>
<dbReference type="RefSeq" id="WP_073316669.1">
    <property type="nucleotide sequence ID" value="NZ_FQWD01000001.1"/>
</dbReference>
<dbReference type="CDD" id="cd16926">
    <property type="entry name" value="HATPase_MutL-MLH-PMS-like"/>
    <property type="match status" value="1"/>
</dbReference>
<dbReference type="GO" id="GO:0006298">
    <property type="term" value="P:mismatch repair"/>
    <property type="evidence" value="ECO:0007669"/>
    <property type="project" value="UniProtKB-UniRule"/>
</dbReference>
<dbReference type="InterPro" id="IPR036890">
    <property type="entry name" value="HATPase_C_sf"/>
</dbReference>